<dbReference type="AlphaFoldDB" id="K0SV73"/>
<keyword evidence="3" id="KW-1185">Reference proteome</keyword>
<feature type="compositionally biased region" description="Pro residues" evidence="1">
    <location>
        <begin position="46"/>
        <end position="62"/>
    </location>
</feature>
<dbReference type="EMBL" id="AGNL01010772">
    <property type="protein sequence ID" value="EJK68854.1"/>
    <property type="molecule type" value="Genomic_DNA"/>
</dbReference>
<evidence type="ECO:0000256" key="1">
    <source>
        <dbReference type="SAM" id="MobiDB-lite"/>
    </source>
</evidence>
<dbReference type="OrthoDB" id="116650at2759"/>
<feature type="compositionally biased region" description="Acidic residues" evidence="1">
    <location>
        <begin position="245"/>
        <end position="264"/>
    </location>
</feature>
<name>K0SV73_THAOC</name>
<feature type="region of interest" description="Disordered" evidence="1">
    <location>
        <begin position="1"/>
        <end position="168"/>
    </location>
</feature>
<evidence type="ECO:0008006" key="4">
    <source>
        <dbReference type="Google" id="ProtNLM"/>
    </source>
</evidence>
<organism evidence="2 3">
    <name type="scientific">Thalassiosira oceanica</name>
    <name type="common">Marine diatom</name>
    <dbReference type="NCBI Taxonomy" id="159749"/>
    <lineage>
        <taxon>Eukaryota</taxon>
        <taxon>Sar</taxon>
        <taxon>Stramenopiles</taxon>
        <taxon>Ochrophyta</taxon>
        <taxon>Bacillariophyta</taxon>
        <taxon>Coscinodiscophyceae</taxon>
        <taxon>Thalassiosirophycidae</taxon>
        <taxon>Thalassiosirales</taxon>
        <taxon>Thalassiosiraceae</taxon>
        <taxon>Thalassiosira</taxon>
    </lineage>
</organism>
<feature type="region of interest" description="Disordered" evidence="1">
    <location>
        <begin position="309"/>
        <end position="350"/>
    </location>
</feature>
<feature type="compositionally biased region" description="Polar residues" evidence="1">
    <location>
        <begin position="98"/>
        <end position="107"/>
    </location>
</feature>
<feature type="compositionally biased region" description="Basic and acidic residues" evidence="1">
    <location>
        <begin position="123"/>
        <end position="137"/>
    </location>
</feature>
<accession>K0SV73</accession>
<sequence length="784" mass="91010">MDEGRRQRHSFGGIPTSGYGLTQEIDRSLPNDDELSRHEVYYPPRNIHPPQNPGYCPPPEPLPIQQQFGDLPPYPVRPQERFQSSHRQPPAPAGGLVQHSTNPTSASARPVLKDCTNQPTPRESPRKPEPAPSKREPFTVPSGTCSAVVKPEKKKKLKKTKKEDTAHSNEVYPKNLEFRGEQFIRDNVNKDHATYRCGFWRQTATSKCGCKLRYYPTRKVDQVQWINRDHSYRLCYTKNGKVPPDEEDDDSSESESESENEYESGSENSEDSREYMDDDVINEIKTEESDDDSGEFEFDMDIDMDQKPAAREIDDNSHSSGDEPIVKRKREKKRVIKKNRAKHRKRAKRETAAIHSVREDMLLKTDELTLSKGKVMSKEQIWREVKKIPEPYRNSGKPVDTITKTQCFNRIDNVKRESKKGDMIQQTVEKWGGPRHKCFVHSYTQFADEEGEQKMIVFSRQPLLMLFNGKQVYFDGTFHCVPLPFKQCLIVMVWADREQKYVPGIWILLTGKTKRCYYEAISWFARCKKDGELPDINYAGVDFEPAFFQAIDKFLGELFKVGCDFHFKQGPKKKCDEIGMPKSLTTLILTYLDYARVLPRDDMKDKGIYYLQHLIYDETSSLPELDEGFPYAKWLVFWEYFERVWCRNDFIEVWSLEGLDEEKVELQNKTNCILERYNRRLNEKFPRRHPNILSFAESLFDESTHWINVLKDVADGLEKEGSYSKAEIVSVPGSYANFDTKKYKKVFTDGFRKKAGLPKKAFDKKKAAKEKKARAARKVAKMGN</sequence>
<comment type="caution">
    <text evidence="2">The sequence shown here is derived from an EMBL/GenBank/DDBJ whole genome shotgun (WGS) entry which is preliminary data.</text>
</comment>
<dbReference type="Proteomes" id="UP000266841">
    <property type="component" value="Unassembled WGS sequence"/>
</dbReference>
<evidence type="ECO:0000313" key="3">
    <source>
        <dbReference type="Proteomes" id="UP000266841"/>
    </source>
</evidence>
<reference evidence="2 3" key="1">
    <citation type="journal article" date="2012" name="Genome Biol.">
        <title>Genome and low-iron response of an oceanic diatom adapted to chronic iron limitation.</title>
        <authorList>
            <person name="Lommer M."/>
            <person name="Specht M."/>
            <person name="Roy A.S."/>
            <person name="Kraemer L."/>
            <person name="Andreson R."/>
            <person name="Gutowska M.A."/>
            <person name="Wolf J."/>
            <person name="Bergner S.V."/>
            <person name="Schilhabel M.B."/>
            <person name="Klostermeier U.C."/>
            <person name="Beiko R.G."/>
            <person name="Rosenstiel P."/>
            <person name="Hippler M."/>
            <person name="Laroche J."/>
        </authorList>
    </citation>
    <scope>NUCLEOTIDE SEQUENCE [LARGE SCALE GENOMIC DNA]</scope>
    <source>
        <strain evidence="2 3">CCMP1005</strain>
    </source>
</reference>
<protein>
    <recommendedName>
        <fullName evidence="4">MULE transposase domain-containing protein</fullName>
    </recommendedName>
</protein>
<feature type="compositionally biased region" description="Basic residues" evidence="1">
    <location>
        <begin position="327"/>
        <end position="348"/>
    </location>
</feature>
<feature type="region of interest" description="Disordered" evidence="1">
    <location>
        <begin position="237"/>
        <end position="275"/>
    </location>
</feature>
<feature type="compositionally biased region" description="Basic and acidic residues" evidence="1">
    <location>
        <begin position="24"/>
        <end position="40"/>
    </location>
</feature>
<proteinExistence type="predicted"/>
<feature type="compositionally biased region" description="Basic and acidic residues" evidence="1">
    <location>
        <begin position="309"/>
        <end position="326"/>
    </location>
</feature>
<gene>
    <name evidence="2" type="ORF">THAOC_09932</name>
</gene>
<evidence type="ECO:0000313" key="2">
    <source>
        <dbReference type="EMBL" id="EJK68854.1"/>
    </source>
</evidence>